<evidence type="ECO:0000313" key="1">
    <source>
        <dbReference type="EMBL" id="SVC43814.1"/>
    </source>
</evidence>
<reference evidence="1" key="1">
    <citation type="submission" date="2018-05" db="EMBL/GenBank/DDBJ databases">
        <authorList>
            <person name="Lanie J.A."/>
            <person name="Ng W.-L."/>
            <person name="Kazmierczak K.M."/>
            <person name="Andrzejewski T.M."/>
            <person name="Davidsen T.M."/>
            <person name="Wayne K.J."/>
            <person name="Tettelin H."/>
            <person name="Glass J.I."/>
            <person name="Rusch D."/>
            <person name="Podicherti R."/>
            <person name="Tsui H.-C.T."/>
            <person name="Winkler M.E."/>
        </authorList>
    </citation>
    <scope>NUCLEOTIDE SEQUENCE</scope>
</reference>
<proteinExistence type="predicted"/>
<organism evidence="1">
    <name type="scientific">marine metagenome</name>
    <dbReference type="NCBI Taxonomy" id="408172"/>
    <lineage>
        <taxon>unclassified sequences</taxon>
        <taxon>metagenomes</taxon>
        <taxon>ecological metagenomes</taxon>
    </lineage>
</organism>
<dbReference type="Gene3D" id="3.40.630.30">
    <property type="match status" value="1"/>
</dbReference>
<dbReference type="SUPFAM" id="SSF55729">
    <property type="entry name" value="Acyl-CoA N-acyltransferases (Nat)"/>
    <property type="match status" value="1"/>
</dbReference>
<accession>A0A382M448</accession>
<dbReference type="EMBL" id="UINC01091217">
    <property type="protein sequence ID" value="SVC43814.1"/>
    <property type="molecule type" value="Genomic_DNA"/>
</dbReference>
<dbReference type="InterPro" id="IPR016181">
    <property type="entry name" value="Acyl_CoA_acyltransferase"/>
</dbReference>
<sequence length="106" mass="11624">MTIRAYPMAAGQASFVTDCGDEVTMRPMMKTDKDALLDFLRPVPEEDRFYLKDDVTSASVASQWAAHLESCRTLPILAFAGDEVIGDATPLSVRSPVARRRGAYPS</sequence>
<name>A0A382M448_9ZZZZ</name>
<evidence type="ECO:0008006" key="2">
    <source>
        <dbReference type="Google" id="ProtNLM"/>
    </source>
</evidence>
<dbReference type="AlphaFoldDB" id="A0A382M448"/>
<protein>
    <recommendedName>
        <fullName evidence="2">N-acetyltransferase domain-containing protein</fullName>
    </recommendedName>
</protein>
<gene>
    <name evidence="1" type="ORF">METZ01_LOCUS296668</name>
</gene>